<sequence length="94" mass="10371">MRLKPEEINAIKSTIHNLDRDAAVFLFGSRVDDSKRGGDIDLLVLSHRLSGGDVKRAIKAELYRLVGEQKIDILLAADDSDPFVKLALKTGVKL</sequence>
<name>A0ABQ0MFG5_9BACT</name>
<keyword evidence="3" id="KW-1185">Reference proteome</keyword>
<accession>A0ABQ0MFG5</accession>
<evidence type="ECO:0000259" key="1">
    <source>
        <dbReference type="Pfam" id="PF18765"/>
    </source>
</evidence>
<evidence type="ECO:0000313" key="3">
    <source>
        <dbReference type="Proteomes" id="UP000194153"/>
    </source>
</evidence>
<dbReference type="EMBL" id="BDQG01000001">
    <property type="protein sequence ID" value="GAW65826.1"/>
    <property type="molecule type" value="Genomic_DNA"/>
</dbReference>
<dbReference type="RefSeq" id="WP_085812236.1">
    <property type="nucleotide sequence ID" value="NZ_BDQG01000001.1"/>
</dbReference>
<protein>
    <submittedName>
        <fullName evidence="2">DNA polymerase III subunit beta</fullName>
    </submittedName>
</protein>
<dbReference type="Proteomes" id="UP000194153">
    <property type="component" value="Unassembled WGS sequence"/>
</dbReference>
<feature type="domain" description="Polymerase beta nucleotidyltransferase" evidence="1">
    <location>
        <begin position="10"/>
        <end position="93"/>
    </location>
</feature>
<dbReference type="InterPro" id="IPR043519">
    <property type="entry name" value="NT_sf"/>
</dbReference>
<organism evidence="2 3">
    <name type="scientific">Geoanaerobacter pelophilus</name>
    <dbReference type="NCBI Taxonomy" id="60036"/>
    <lineage>
        <taxon>Bacteria</taxon>
        <taxon>Pseudomonadati</taxon>
        <taxon>Thermodesulfobacteriota</taxon>
        <taxon>Desulfuromonadia</taxon>
        <taxon>Geobacterales</taxon>
        <taxon>Geobacteraceae</taxon>
        <taxon>Geoanaerobacter</taxon>
    </lineage>
</organism>
<dbReference type="Gene3D" id="3.30.460.10">
    <property type="entry name" value="Beta Polymerase, domain 2"/>
    <property type="match status" value="1"/>
</dbReference>
<comment type="caution">
    <text evidence="2">The sequence shown here is derived from an EMBL/GenBank/DDBJ whole genome shotgun (WGS) entry which is preliminary data.</text>
</comment>
<gene>
    <name evidence="2" type="ORF">GPEL0_01f0896</name>
</gene>
<dbReference type="Pfam" id="PF18765">
    <property type="entry name" value="Polbeta"/>
    <property type="match status" value="1"/>
</dbReference>
<dbReference type="SUPFAM" id="SSF81301">
    <property type="entry name" value="Nucleotidyltransferase"/>
    <property type="match status" value="1"/>
</dbReference>
<evidence type="ECO:0000313" key="2">
    <source>
        <dbReference type="EMBL" id="GAW65826.1"/>
    </source>
</evidence>
<dbReference type="InterPro" id="IPR041633">
    <property type="entry name" value="Polbeta"/>
</dbReference>
<proteinExistence type="predicted"/>
<reference evidence="3" key="1">
    <citation type="submission" date="2017-05" db="EMBL/GenBank/DDBJ databases">
        <title>Draft genome sequence of Geobacter pelophilus, a iron(III)-reducing bacteria.</title>
        <authorList>
            <person name="Aoyagi T."/>
            <person name="Koike H."/>
            <person name="Morita T."/>
            <person name="Sato Y."/>
            <person name="Habe H."/>
            <person name="Hori T."/>
        </authorList>
    </citation>
    <scope>NUCLEOTIDE SEQUENCE [LARGE SCALE GENOMIC DNA]</scope>
    <source>
        <strain evidence="3">Drf2</strain>
    </source>
</reference>